<keyword evidence="9 14" id="KW-0915">Sodium</keyword>
<dbReference type="HAMAP" id="MF_00248">
    <property type="entry name" value="HslV"/>
    <property type="match status" value="1"/>
</dbReference>
<sequence length="181" mass="19556">MGNKTKIRSTTILAVRRNGQVAMAGDGQCTLGETVCKGNSRKVRKIYDGKILTGFAGSVADAFTLLDRFEAKVKEYNGDIMRSAVELAKAWRTDRTLQKLEAMLLVADKKQILLISGDGNVIEPEKDAIAIGSGGNYAYSAALAYLDSSDLSAKEIAERSLNIAGSICIYTNQNLTIETLE</sequence>
<name>A0A1H9A3R4_9SPIR</name>
<evidence type="ECO:0000256" key="9">
    <source>
        <dbReference type="ARBA" id="ARBA00023053"/>
    </source>
</evidence>
<comment type="function">
    <text evidence="14">Protease subunit of a proteasome-like degradation complex believed to be a general protein degrading machinery.</text>
</comment>
<accession>A0A1H9A3R4</accession>
<dbReference type="GO" id="GO:0005839">
    <property type="term" value="C:proteasome core complex"/>
    <property type="evidence" value="ECO:0007669"/>
    <property type="project" value="InterPro"/>
</dbReference>
<evidence type="ECO:0000256" key="1">
    <source>
        <dbReference type="ARBA" id="ARBA00004496"/>
    </source>
</evidence>
<keyword evidence="4 14" id="KW-0021">Allosteric enzyme</keyword>
<keyword evidence="3 14" id="KW-0963">Cytoplasm</keyword>
<dbReference type="Gene3D" id="3.60.20.10">
    <property type="entry name" value="Glutamine Phosphoribosylpyrophosphate, subunit 1, domain 1"/>
    <property type="match status" value="1"/>
</dbReference>
<dbReference type="SUPFAM" id="SSF56235">
    <property type="entry name" value="N-terminal nucleophile aminohydrolases (Ntn hydrolases)"/>
    <property type="match status" value="1"/>
</dbReference>
<evidence type="ECO:0000256" key="12">
    <source>
        <dbReference type="ARBA" id="ARBA00066335"/>
    </source>
</evidence>
<dbReference type="FunFam" id="3.60.20.10:FF:000002">
    <property type="entry name" value="ATP-dependent protease subunit HslV"/>
    <property type="match status" value="1"/>
</dbReference>
<dbReference type="eggNOG" id="COG5405">
    <property type="taxonomic scope" value="Bacteria"/>
</dbReference>
<comment type="catalytic activity">
    <reaction evidence="10 14">
        <text>ATP-dependent cleavage of peptide bonds with broad specificity.</text>
        <dbReference type="EC" id="3.4.25.2"/>
    </reaction>
</comment>
<gene>
    <name evidence="14" type="primary">hslV</name>
    <name evidence="15" type="ORF">SAMN04487977_101195</name>
</gene>
<dbReference type="EMBL" id="FOFU01000001">
    <property type="protein sequence ID" value="SEP71330.1"/>
    <property type="molecule type" value="Genomic_DNA"/>
</dbReference>
<evidence type="ECO:0000256" key="11">
    <source>
        <dbReference type="ARBA" id="ARBA00064434"/>
    </source>
</evidence>
<protein>
    <recommendedName>
        <fullName evidence="13 14">ATP-dependent protease subunit HslV</fullName>
        <ecNumber evidence="12 14">3.4.25.2</ecNumber>
    </recommendedName>
</protein>
<evidence type="ECO:0000256" key="7">
    <source>
        <dbReference type="ARBA" id="ARBA00022723"/>
    </source>
</evidence>
<evidence type="ECO:0000313" key="15">
    <source>
        <dbReference type="EMBL" id="SEP71330.1"/>
    </source>
</evidence>
<comment type="subunit">
    <text evidence="11 14">A double ring-shaped homohexamer of HslV is capped on each side by a ring-shaped HslU homohexamer. The assembly of the HslU/HslV complex is dependent on binding of ATP.</text>
</comment>
<keyword evidence="16" id="KW-1185">Reference proteome</keyword>
<dbReference type="EC" id="3.4.25.2" evidence="12 14"/>
<dbReference type="CDD" id="cd01913">
    <property type="entry name" value="protease_HslV"/>
    <property type="match status" value="1"/>
</dbReference>
<comment type="subcellular location">
    <subcellularLocation>
        <location evidence="1 14">Cytoplasm</location>
    </subcellularLocation>
</comment>
<dbReference type="OrthoDB" id="9804884at2"/>
<evidence type="ECO:0000256" key="13">
    <source>
        <dbReference type="ARBA" id="ARBA00074399"/>
    </source>
</evidence>
<organism evidence="15 16">
    <name type="scientific">Treponema bryantii</name>
    <dbReference type="NCBI Taxonomy" id="163"/>
    <lineage>
        <taxon>Bacteria</taxon>
        <taxon>Pseudomonadati</taxon>
        <taxon>Spirochaetota</taxon>
        <taxon>Spirochaetia</taxon>
        <taxon>Spirochaetales</taxon>
        <taxon>Treponemataceae</taxon>
        <taxon>Treponema</taxon>
    </lineage>
</organism>
<comment type="similarity">
    <text evidence="2 14">Belongs to the peptidase T1B family. HslV subfamily.</text>
</comment>
<evidence type="ECO:0000256" key="4">
    <source>
        <dbReference type="ARBA" id="ARBA00022533"/>
    </source>
</evidence>
<dbReference type="GO" id="GO:0004298">
    <property type="term" value="F:threonine-type endopeptidase activity"/>
    <property type="evidence" value="ECO:0007669"/>
    <property type="project" value="UniProtKB-KW"/>
</dbReference>
<dbReference type="NCBIfam" id="TIGR03692">
    <property type="entry name" value="ATP_dep_HslV"/>
    <property type="match status" value="1"/>
</dbReference>
<keyword evidence="8 14" id="KW-0378">Hydrolase</keyword>
<evidence type="ECO:0000256" key="14">
    <source>
        <dbReference type="HAMAP-Rule" id="MF_00248"/>
    </source>
</evidence>
<reference evidence="15 16" key="1">
    <citation type="submission" date="2016-10" db="EMBL/GenBank/DDBJ databases">
        <authorList>
            <person name="de Groot N.N."/>
        </authorList>
    </citation>
    <scope>NUCLEOTIDE SEQUENCE [LARGE SCALE GENOMIC DNA]</scope>
    <source>
        <strain evidence="15 16">B25</strain>
    </source>
</reference>
<dbReference type="PROSITE" id="PS51476">
    <property type="entry name" value="PROTEASOME_BETA_2"/>
    <property type="match status" value="1"/>
</dbReference>
<dbReference type="Proteomes" id="UP000182360">
    <property type="component" value="Unassembled WGS sequence"/>
</dbReference>
<dbReference type="PANTHER" id="PTHR32194:SF0">
    <property type="entry name" value="ATP-DEPENDENT PROTEASE SUBUNIT HSLV"/>
    <property type="match status" value="1"/>
</dbReference>
<keyword evidence="7 14" id="KW-0479">Metal-binding</keyword>
<dbReference type="GO" id="GO:0009376">
    <property type="term" value="C:HslUV protease complex"/>
    <property type="evidence" value="ECO:0007669"/>
    <property type="project" value="UniProtKB-UniRule"/>
</dbReference>
<dbReference type="AlphaFoldDB" id="A0A1H9A3R4"/>
<proteinExistence type="inferred from homology"/>
<feature type="binding site" evidence="14">
    <location>
        <position position="171"/>
    </location>
    <ligand>
        <name>Na(+)</name>
        <dbReference type="ChEBI" id="CHEBI:29101"/>
    </ligand>
</feature>
<evidence type="ECO:0000256" key="8">
    <source>
        <dbReference type="ARBA" id="ARBA00022801"/>
    </source>
</evidence>
<dbReference type="InterPro" id="IPR023333">
    <property type="entry name" value="Proteasome_suB-type"/>
</dbReference>
<feature type="active site" evidence="14">
    <location>
        <position position="10"/>
    </location>
</feature>
<evidence type="ECO:0000313" key="16">
    <source>
        <dbReference type="Proteomes" id="UP000182360"/>
    </source>
</evidence>
<dbReference type="InterPro" id="IPR022281">
    <property type="entry name" value="ATP-dep_Prtase_HsIV_su"/>
</dbReference>
<feature type="binding site" evidence="14">
    <location>
        <position position="165"/>
    </location>
    <ligand>
        <name>Na(+)</name>
        <dbReference type="ChEBI" id="CHEBI:29101"/>
    </ligand>
</feature>
<dbReference type="NCBIfam" id="NF003964">
    <property type="entry name" value="PRK05456.1"/>
    <property type="match status" value="1"/>
</dbReference>
<evidence type="ECO:0000256" key="6">
    <source>
        <dbReference type="ARBA" id="ARBA00022698"/>
    </source>
</evidence>
<dbReference type="PIRSF" id="PIRSF039093">
    <property type="entry name" value="HslV"/>
    <property type="match status" value="1"/>
</dbReference>
<evidence type="ECO:0000256" key="2">
    <source>
        <dbReference type="ARBA" id="ARBA00006053"/>
    </source>
</evidence>
<evidence type="ECO:0000256" key="5">
    <source>
        <dbReference type="ARBA" id="ARBA00022670"/>
    </source>
</evidence>
<dbReference type="PANTHER" id="PTHR32194">
    <property type="entry name" value="METALLOPROTEASE TLDD"/>
    <property type="match status" value="1"/>
</dbReference>
<evidence type="ECO:0000256" key="3">
    <source>
        <dbReference type="ARBA" id="ARBA00022490"/>
    </source>
</evidence>
<keyword evidence="5 14" id="KW-0645">Protease</keyword>
<comment type="activity regulation">
    <text evidence="14">Allosterically activated by HslU binding.</text>
</comment>
<dbReference type="InterPro" id="IPR001353">
    <property type="entry name" value="Proteasome_sua/b"/>
</dbReference>
<dbReference type="GO" id="GO:0046872">
    <property type="term" value="F:metal ion binding"/>
    <property type="evidence" value="ECO:0007669"/>
    <property type="project" value="UniProtKB-KW"/>
</dbReference>
<dbReference type="GO" id="GO:0051603">
    <property type="term" value="P:proteolysis involved in protein catabolic process"/>
    <property type="evidence" value="ECO:0007669"/>
    <property type="project" value="InterPro"/>
</dbReference>
<feature type="binding site" evidence="14">
    <location>
        <position position="168"/>
    </location>
    <ligand>
        <name>Na(+)</name>
        <dbReference type="ChEBI" id="CHEBI:29101"/>
    </ligand>
</feature>
<keyword evidence="6 14" id="KW-0888">Threonine protease</keyword>
<dbReference type="STRING" id="163.SAMN04487775_10811"/>
<dbReference type="RefSeq" id="WP_074640051.1">
    <property type="nucleotide sequence ID" value="NZ_AP025286.1"/>
</dbReference>
<dbReference type="InterPro" id="IPR029055">
    <property type="entry name" value="Ntn_hydrolases_N"/>
</dbReference>
<dbReference type="Pfam" id="PF00227">
    <property type="entry name" value="Proteasome"/>
    <property type="match status" value="1"/>
</dbReference>
<evidence type="ECO:0000256" key="10">
    <source>
        <dbReference type="ARBA" id="ARBA00052385"/>
    </source>
</evidence>